<evidence type="ECO:0000256" key="4">
    <source>
        <dbReference type="ARBA" id="ARBA00023136"/>
    </source>
</evidence>
<dbReference type="InterPro" id="IPR000620">
    <property type="entry name" value="EamA_dom"/>
</dbReference>
<feature type="transmembrane region" description="Helical" evidence="5">
    <location>
        <begin position="51"/>
        <end position="67"/>
    </location>
</feature>
<dbReference type="STRING" id="131310.A0A0N4Z9B6"/>
<feature type="transmembrane region" description="Helical" evidence="5">
    <location>
        <begin position="18"/>
        <end position="39"/>
    </location>
</feature>
<feature type="domain" description="EamA" evidence="6">
    <location>
        <begin position="247"/>
        <end position="386"/>
    </location>
</feature>
<dbReference type="PANTHER" id="PTHR23051:SF0">
    <property type="entry name" value="SOLUTE CARRIER FAMILY 35 MEMBER F5"/>
    <property type="match status" value="1"/>
</dbReference>
<evidence type="ECO:0000313" key="8">
    <source>
        <dbReference type="WBParaSite" id="PTRK_0000390700.1"/>
    </source>
</evidence>
<sequence>MTPNNESIINRNNYNSGIFLLIIVNILWVASAEITRYIFVDLNLRRPLLTTYVKSCMFSLYLLKFLLMSNDKKEPSYNSLEENTDESDFEIEGLSGPEFEPVADINESGNDSDASGLNGHRRRSVRFSGIREIRRMPDSIAEHAREARKSYTPPNFKCKCTVSPMLKYSFYFCPLWFFSSTTYQASLMFSSVSSVNLISASSSLFVLVFTALCPRRLHERFSLMKLLLVLCNILGVALVSQFSESLFGSLLALTSAISYAIYLTGFSMFSHKHGNVDINMLFGSIGLFSIFFCTPLLFLIHHYNIESQLPLPSFYEFSIILLNGFIGSVLADWLWLYSTMLTTSLISSLSMSLSIPLAMIADVLFRSKTPSIVEVIASVPILISFIGAALINQESNATTNGSNNRNITSRVRNIRNRRTIESESLLNGDEEHE</sequence>
<reference evidence="8" key="1">
    <citation type="submission" date="2017-02" db="UniProtKB">
        <authorList>
            <consortium name="WormBaseParasite"/>
        </authorList>
    </citation>
    <scope>IDENTIFICATION</scope>
</reference>
<keyword evidence="7" id="KW-1185">Reference proteome</keyword>
<feature type="transmembrane region" description="Helical" evidence="5">
    <location>
        <begin position="371"/>
        <end position="391"/>
    </location>
</feature>
<feature type="transmembrane region" description="Helical" evidence="5">
    <location>
        <begin position="281"/>
        <end position="303"/>
    </location>
</feature>
<dbReference type="GO" id="GO:0016020">
    <property type="term" value="C:membrane"/>
    <property type="evidence" value="ECO:0007669"/>
    <property type="project" value="UniProtKB-SubCell"/>
</dbReference>
<dbReference type="AlphaFoldDB" id="A0A0N4Z9B6"/>
<evidence type="ECO:0000256" key="2">
    <source>
        <dbReference type="ARBA" id="ARBA00022692"/>
    </source>
</evidence>
<name>A0A0N4Z9B6_PARTI</name>
<feature type="transmembrane region" description="Helical" evidence="5">
    <location>
        <begin position="249"/>
        <end position="269"/>
    </location>
</feature>
<keyword evidence="4 5" id="KW-0472">Membrane</keyword>
<dbReference type="Pfam" id="PF00892">
    <property type="entry name" value="EamA"/>
    <property type="match status" value="1"/>
</dbReference>
<evidence type="ECO:0000259" key="6">
    <source>
        <dbReference type="Pfam" id="PF00892"/>
    </source>
</evidence>
<keyword evidence="3 5" id="KW-1133">Transmembrane helix</keyword>
<evidence type="ECO:0000256" key="3">
    <source>
        <dbReference type="ARBA" id="ARBA00022989"/>
    </source>
</evidence>
<organism evidence="7 8">
    <name type="scientific">Parastrongyloides trichosuri</name>
    <name type="common">Possum-specific nematode worm</name>
    <dbReference type="NCBI Taxonomy" id="131310"/>
    <lineage>
        <taxon>Eukaryota</taxon>
        <taxon>Metazoa</taxon>
        <taxon>Ecdysozoa</taxon>
        <taxon>Nematoda</taxon>
        <taxon>Chromadorea</taxon>
        <taxon>Rhabditida</taxon>
        <taxon>Tylenchina</taxon>
        <taxon>Panagrolaimomorpha</taxon>
        <taxon>Strongyloidoidea</taxon>
        <taxon>Strongyloididae</taxon>
        <taxon>Parastrongyloides</taxon>
    </lineage>
</organism>
<feature type="transmembrane region" description="Helical" evidence="5">
    <location>
        <begin position="168"/>
        <end position="189"/>
    </location>
</feature>
<keyword evidence="2 5" id="KW-0812">Transmembrane</keyword>
<dbReference type="PANTHER" id="PTHR23051">
    <property type="entry name" value="SOLUTE CARRIER FAMILY 35, MEMBER F5"/>
    <property type="match status" value="1"/>
</dbReference>
<dbReference type="Proteomes" id="UP000038045">
    <property type="component" value="Unplaced"/>
</dbReference>
<feature type="transmembrane region" description="Helical" evidence="5">
    <location>
        <begin position="226"/>
        <end position="243"/>
    </location>
</feature>
<dbReference type="WBParaSite" id="PTRK_0000390700.1">
    <property type="protein sequence ID" value="PTRK_0000390700.1"/>
    <property type="gene ID" value="PTRK_0000390700"/>
</dbReference>
<evidence type="ECO:0000256" key="5">
    <source>
        <dbReference type="SAM" id="Phobius"/>
    </source>
</evidence>
<feature type="transmembrane region" description="Helical" evidence="5">
    <location>
        <begin position="315"/>
        <end position="337"/>
    </location>
</feature>
<feature type="transmembrane region" description="Helical" evidence="5">
    <location>
        <begin position="195"/>
        <end position="214"/>
    </location>
</feature>
<feature type="transmembrane region" description="Helical" evidence="5">
    <location>
        <begin position="344"/>
        <end position="365"/>
    </location>
</feature>
<accession>A0A0N4Z9B6</accession>
<evidence type="ECO:0000256" key="1">
    <source>
        <dbReference type="ARBA" id="ARBA00004141"/>
    </source>
</evidence>
<comment type="subcellular location">
    <subcellularLocation>
        <location evidence="1">Membrane</location>
        <topology evidence="1">Multi-pass membrane protein</topology>
    </subcellularLocation>
</comment>
<evidence type="ECO:0000313" key="7">
    <source>
        <dbReference type="Proteomes" id="UP000038045"/>
    </source>
</evidence>
<protein>
    <submittedName>
        <fullName evidence="8">EamA domain-containing protein</fullName>
    </submittedName>
</protein>
<proteinExistence type="predicted"/>